<feature type="transmembrane region" description="Helical" evidence="1">
    <location>
        <begin position="108"/>
        <end position="129"/>
    </location>
</feature>
<name>E1REV6_METP4</name>
<feature type="transmembrane region" description="Helical" evidence="1">
    <location>
        <begin position="185"/>
        <end position="201"/>
    </location>
</feature>
<feature type="transmembrane region" description="Helical" evidence="1">
    <location>
        <begin position="158"/>
        <end position="179"/>
    </location>
</feature>
<dbReference type="OrthoDB" id="76782at2157"/>
<keyword evidence="1" id="KW-0812">Transmembrane</keyword>
<dbReference type="InterPro" id="IPR038750">
    <property type="entry name" value="YczE/YyaS-like"/>
</dbReference>
<dbReference type="PANTHER" id="PTHR40078">
    <property type="entry name" value="INTEGRAL MEMBRANE PROTEIN-RELATED"/>
    <property type="match status" value="1"/>
</dbReference>
<dbReference type="PANTHER" id="PTHR40078:SF1">
    <property type="entry name" value="INTEGRAL MEMBRANE PROTEIN"/>
    <property type="match status" value="1"/>
</dbReference>
<gene>
    <name evidence="2" type="ordered locus">Mpet_1367</name>
</gene>
<dbReference type="EMBL" id="CP002117">
    <property type="protein sequence ID" value="ADN36127.1"/>
    <property type="molecule type" value="Genomic_DNA"/>
</dbReference>
<dbReference type="STRING" id="679926.Mpet_1367"/>
<reference evidence="2 3" key="1">
    <citation type="journal article" date="2010" name="Stand. Genomic Sci.">
        <title>Complete genome sequence of Methanoplanus petrolearius type strain (SEBR 4847).</title>
        <authorList>
            <person name="Brambilla E."/>
            <person name="Djao O.D."/>
            <person name="Daligault H."/>
            <person name="Lapidus A."/>
            <person name="Lucas S."/>
            <person name="Hammon N."/>
            <person name="Nolan M."/>
            <person name="Tice H."/>
            <person name="Cheng J.F."/>
            <person name="Han C."/>
            <person name="Tapia R."/>
            <person name="Goodwin L."/>
            <person name="Pitluck S."/>
            <person name="Liolios K."/>
            <person name="Ivanova N."/>
            <person name="Mavromatis K."/>
            <person name="Mikhailova N."/>
            <person name="Pati A."/>
            <person name="Chen A."/>
            <person name="Palaniappan K."/>
            <person name="Land M."/>
            <person name="Hauser L."/>
            <person name="Chang Y.J."/>
            <person name="Jeffries C.D."/>
            <person name="Rohde M."/>
            <person name="Spring S."/>
            <person name="Sikorski J."/>
            <person name="Goker M."/>
            <person name="Woyke T."/>
            <person name="Bristow J."/>
            <person name="Eisen J.A."/>
            <person name="Markowitz V."/>
            <person name="Hugenholtz P."/>
            <person name="Kyrpides N.C."/>
            <person name="Klenk H.P."/>
        </authorList>
    </citation>
    <scope>NUCLEOTIDE SEQUENCE [LARGE SCALE GENOMIC DNA]</scope>
    <source>
        <strain evidence="3">DSM 11571 / OCM 486 / SEBR 4847</strain>
    </source>
</reference>
<sequence length="225" mass="24878" precursor="true">MKRNTVLNFFVMTSGLFIMTLGIAVSAKAGLGTTPISCLPYVLSLAFPLTFGMFTFIINCFFVLFQYLILKERFESYQLLQIPLIFVFGVFTDYSMFLVSGLEITGYHWQWAFCLLSCVIVGLGVALLFKGNLLMMAGDALVRAVSQGTKFEFGSVKVGFDTSMVVIATIVSLIMFSAFNGVREGTIAAAVLVGLVVKFFVPRLSFMDKLFCENVSKDNISVNRN</sequence>
<evidence type="ECO:0008006" key="4">
    <source>
        <dbReference type="Google" id="ProtNLM"/>
    </source>
</evidence>
<dbReference type="RefSeq" id="WP_013329304.1">
    <property type="nucleotide sequence ID" value="NC_014507.1"/>
</dbReference>
<protein>
    <recommendedName>
        <fullName evidence="4">YitT family protein</fullName>
    </recommendedName>
</protein>
<proteinExistence type="predicted"/>
<dbReference type="KEGG" id="mpi:Mpet_1367"/>
<dbReference type="Proteomes" id="UP000006565">
    <property type="component" value="Chromosome"/>
</dbReference>
<dbReference type="GeneID" id="9743836"/>
<accession>E1REV6</accession>
<dbReference type="Pfam" id="PF19700">
    <property type="entry name" value="DUF6198"/>
    <property type="match status" value="1"/>
</dbReference>
<dbReference type="HOGENOM" id="CLU_083843_2_0_2"/>
<organism evidence="2 3">
    <name type="scientific">Methanolacinia petrolearia (strain DSM 11571 / OCM 486 / SEBR 4847)</name>
    <name type="common">Methanoplanus petrolearius</name>
    <dbReference type="NCBI Taxonomy" id="679926"/>
    <lineage>
        <taxon>Archaea</taxon>
        <taxon>Methanobacteriati</taxon>
        <taxon>Methanobacteriota</taxon>
        <taxon>Stenosarchaea group</taxon>
        <taxon>Methanomicrobia</taxon>
        <taxon>Methanomicrobiales</taxon>
        <taxon>Methanomicrobiaceae</taxon>
        <taxon>Methanolacinia</taxon>
    </lineage>
</organism>
<evidence type="ECO:0000313" key="2">
    <source>
        <dbReference type="EMBL" id="ADN36127.1"/>
    </source>
</evidence>
<dbReference type="AlphaFoldDB" id="E1REV6"/>
<feature type="transmembrane region" description="Helical" evidence="1">
    <location>
        <begin position="45"/>
        <end position="70"/>
    </location>
</feature>
<feature type="transmembrane region" description="Helical" evidence="1">
    <location>
        <begin position="82"/>
        <end position="102"/>
    </location>
</feature>
<evidence type="ECO:0000313" key="3">
    <source>
        <dbReference type="Proteomes" id="UP000006565"/>
    </source>
</evidence>
<feature type="transmembrane region" description="Helical" evidence="1">
    <location>
        <begin position="7"/>
        <end position="25"/>
    </location>
</feature>
<evidence type="ECO:0000256" key="1">
    <source>
        <dbReference type="SAM" id="Phobius"/>
    </source>
</evidence>
<keyword evidence="1" id="KW-0472">Membrane</keyword>
<keyword evidence="1" id="KW-1133">Transmembrane helix</keyword>
<dbReference type="eggNOG" id="arCOG05100">
    <property type="taxonomic scope" value="Archaea"/>
</dbReference>
<keyword evidence="3" id="KW-1185">Reference proteome</keyword>